<feature type="compositionally biased region" description="Basic and acidic residues" evidence="1">
    <location>
        <begin position="53"/>
        <end position="74"/>
    </location>
</feature>
<dbReference type="InParanoid" id="A0A165L195"/>
<dbReference type="AlphaFoldDB" id="A0A165L195"/>
<dbReference type="EMBL" id="KV425933">
    <property type="protein sequence ID" value="KZV97197.1"/>
    <property type="molecule type" value="Genomic_DNA"/>
</dbReference>
<evidence type="ECO:0000256" key="1">
    <source>
        <dbReference type="SAM" id="MobiDB-lite"/>
    </source>
</evidence>
<feature type="region of interest" description="Disordered" evidence="1">
    <location>
        <begin position="33"/>
        <end position="74"/>
    </location>
</feature>
<sequence>MFTISLLEFAKGALYEDKGSLCLEWSVRGAEVSLGTGQQVPPRPPIAGPKPSPRPDPKEPKPKPKRWEMAPEAI</sequence>
<name>A0A165L195_EXIGL</name>
<reference evidence="2 3" key="1">
    <citation type="journal article" date="2016" name="Mol. Biol. Evol.">
        <title>Comparative Genomics of Early-Diverging Mushroom-Forming Fungi Provides Insights into the Origins of Lignocellulose Decay Capabilities.</title>
        <authorList>
            <person name="Nagy L.G."/>
            <person name="Riley R."/>
            <person name="Tritt A."/>
            <person name="Adam C."/>
            <person name="Daum C."/>
            <person name="Floudas D."/>
            <person name="Sun H."/>
            <person name="Yadav J.S."/>
            <person name="Pangilinan J."/>
            <person name="Larsson K.H."/>
            <person name="Matsuura K."/>
            <person name="Barry K."/>
            <person name="Labutti K."/>
            <person name="Kuo R."/>
            <person name="Ohm R.A."/>
            <person name="Bhattacharya S.S."/>
            <person name="Shirouzu T."/>
            <person name="Yoshinaga Y."/>
            <person name="Martin F.M."/>
            <person name="Grigoriev I.V."/>
            <person name="Hibbett D.S."/>
        </authorList>
    </citation>
    <scope>NUCLEOTIDE SEQUENCE [LARGE SCALE GENOMIC DNA]</scope>
    <source>
        <strain evidence="2 3">HHB12029</strain>
    </source>
</reference>
<proteinExistence type="predicted"/>
<evidence type="ECO:0000313" key="3">
    <source>
        <dbReference type="Proteomes" id="UP000077266"/>
    </source>
</evidence>
<feature type="compositionally biased region" description="Pro residues" evidence="1">
    <location>
        <begin position="41"/>
        <end position="52"/>
    </location>
</feature>
<keyword evidence="3" id="KW-1185">Reference proteome</keyword>
<protein>
    <submittedName>
        <fullName evidence="2">Uncharacterized protein</fullName>
    </submittedName>
</protein>
<accession>A0A165L195</accession>
<gene>
    <name evidence="2" type="ORF">EXIGLDRAFT_764652</name>
</gene>
<evidence type="ECO:0000313" key="2">
    <source>
        <dbReference type="EMBL" id="KZV97197.1"/>
    </source>
</evidence>
<dbReference type="Proteomes" id="UP000077266">
    <property type="component" value="Unassembled WGS sequence"/>
</dbReference>
<organism evidence="2 3">
    <name type="scientific">Exidia glandulosa HHB12029</name>
    <dbReference type="NCBI Taxonomy" id="1314781"/>
    <lineage>
        <taxon>Eukaryota</taxon>
        <taxon>Fungi</taxon>
        <taxon>Dikarya</taxon>
        <taxon>Basidiomycota</taxon>
        <taxon>Agaricomycotina</taxon>
        <taxon>Agaricomycetes</taxon>
        <taxon>Auriculariales</taxon>
        <taxon>Exidiaceae</taxon>
        <taxon>Exidia</taxon>
    </lineage>
</organism>